<accession>A0ABV5FCV5</accession>
<evidence type="ECO:0000313" key="3">
    <source>
        <dbReference type="Proteomes" id="UP001589585"/>
    </source>
</evidence>
<keyword evidence="3" id="KW-1185">Reference proteome</keyword>
<dbReference type="EMBL" id="JBHMFC010000066">
    <property type="protein sequence ID" value="MFB9057261.1"/>
    <property type="molecule type" value="Genomic_DNA"/>
</dbReference>
<dbReference type="Pfam" id="PF07766">
    <property type="entry name" value="LETM1_RBD"/>
    <property type="match status" value="1"/>
</dbReference>
<dbReference type="InterPro" id="IPR029024">
    <property type="entry name" value="TerB-like"/>
</dbReference>
<proteinExistence type="predicted"/>
<feature type="domain" description="Letm1 RBD" evidence="1">
    <location>
        <begin position="334"/>
        <end position="386"/>
    </location>
</feature>
<gene>
    <name evidence="2" type="ORF">ACFFU9_10970</name>
</gene>
<name>A0ABV5FCV5_9FLAO</name>
<reference evidence="2 3" key="1">
    <citation type="submission" date="2024-09" db="EMBL/GenBank/DDBJ databases">
        <authorList>
            <person name="Sun Q."/>
            <person name="Mori K."/>
        </authorList>
    </citation>
    <scope>NUCLEOTIDE SEQUENCE [LARGE SCALE GENOMIC DNA]</scope>
    <source>
        <strain evidence="2 3">CECT 8622</strain>
    </source>
</reference>
<dbReference type="RefSeq" id="WP_379861485.1">
    <property type="nucleotide sequence ID" value="NZ_JBHMFC010000066.1"/>
</dbReference>
<dbReference type="InterPro" id="IPR033122">
    <property type="entry name" value="LETM1-like_RBD"/>
</dbReference>
<organism evidence="2 3">
    <name type="scientific">Mariniflexile ostreae</name>
    <dbReference type="NCBI Taxonomy" id="1520892"/>
    <lineage>
        <taxon>Bacteria</taxon>
        <taxon>Pseudomonadati</taxon>
        <taxon>Bacteroidota</taxon>
        <taxon>Flavobacteriia</taxon>
        <taxon>Flavobacteriales</taxon>
        <taxon>Flavobacteriaceae</taxon>
        <taxon>Mariniflexile</taxon>
    </lineage>
</organism>
<dbReference type="NCBIfam" id="NF040639">
    <property type="entry name" value="LETM1_rel_film"/>
    <property type="match status" value="1"/>
</dbReference>
<dbReference type="SUPFAM" id="SSF158682">
    <property type="entry name" value="TerB-like"/>
    <property type="match status" value="1"/>
</dbReference>
<evidence type="ECO:0000259" key="1">
    <source>
        <dbReference type="Pfam" id="PF07766"/>
    </source>
</evidence>
<sequence>MNPSANGWIKKLLVELKKNHTFLNLDVEAFYNALRTSGFIYGSNAVPVADAVKKLDLTEEEICKVNLCVALLYMHSYAETKTPFIDSAIAFYSEISAIKTSFFHGFMGVKKSNELLESIIHKRIQIDPNVLTKNFSYFITNALLFVDVLAYQQFLKHQTISDVYIKTLEASILSISLRVLNSKTDKNKYDMSLIKLFESSVRFNDHEDLTFNNAIKHINTNQEKYYILDLACMATWSDRIIDPNEQSFLTKLCNDLNLEPFRVQQSIITINTFYATYKDSIALLSSKNMVKTFYNNSSKMVMKLISRNSKRLYQELLDSKELMVLLTHSTVRDLTPEESKKVQEQLLDIFKSIPSLAIFMLPGGALLLPLVIKFIPKLLPSAFDDNRIDD</sequence>
<dbReference type="Proteomes" id="UP001589585">
    <property type="component" value="Unassembled WGS sequence"/>
</dbReference>
<comment type="caution">
    <text evidence="2">The sequence shown here is derived from an EMBL/GenBank/DDBJ whole genome shotgun (WGS) entry which is preliminary data.</text>
</comment>
<dbReference type="Gene3D" id="1.10.3680.10">
    <property type="entry name" value="TerB-like"/>
    <property type="match status" value="1"/>
</dbReference>
<evidence type="ECO:0000313" key="2">
    <source>
        <dbReference type="EMBL" id="MFB9057261.1"/>
    </source>
</evidence>
<protein>
    <submittedName>
        <fullName evidence="2">LETM1-related biofilm-associated protein</fullName>
    </submittedName>
</protein>